<dbReference type="GO" id="GO:0008483">
    <property type="term" value="F:transaminase activity"/>
    <property type="evidence" value="ECO:0007669"/>
    <property type="project" value="UniProtKB-KW"/>
</dbReference>
<dbReference type="RefSeq" id="WP_144303673.1">
    <property type="nucleotide sequence ID" value="NZ_QMIE01000012.1"/>
</dbReference>
<dbReference type="InterPro" id="IPR004838">
    <property type="entry name" value="NHTrfase_class1_PyrdxlP-BS"/>
</dbReference>
<keyword evidence="3 4" id="KW-0808">Transferase</keyword>
<comment type="cofactor">
    <cofactor evidence="1 4">
        <name>pyridoxal 5'-phosphate</name>
        <dbReference type="ChEBI" id="CHEBI:597326"/>
    </cofactor>
</comment>
<evidence type="ECO:0000313" key="7">
    <source>
        <dbReference type="Proteomes" id="UP000448292"/>
    </source>
</evidence>
<dbReference type="OrthoDB" id="9804474at2"/>
<evidence type="ECO:0000256" key="2">
    <source>
        <dbReference type="ARBA" id="ARBA00022576"/>
    </source>
</evidence>
<proteinExistence type="inferred from homology"/>
<evidence type="ECO:0000256" key="1">
    <source>
        <dbReference type="ARBA" id="ARBA00001933"/>
    </source>
</evidence>
<keyword evidence="2 4" id="KW-0032">Aminotransferase</keyword>
<comment type="caution">
    <text evidence="6">The sequence shown here is derived from an EMBL/GenBank/DDBJ whole genome shotgun (WGS) entry which is preliminary data.</text>
</comment>
<dbReference type="InterPro" id="IPR050881">
    <property type="entry name" value="LL-DAP_aminotransferase"/>
</dbReference>
<dbReference type="Gene3D" id="3.40.640.10">
    <property type="entry name" value="Type I PLP-dependent aspartate aminotransferase-like (Major domain)"/>
    <property type="match status" value="1"/>
</dbReference>
<dbReference type="EC" id="2.6.1.-" evidence="4"/>
<dbReference type="Proteomes" id="UP000448292">
    <property type="component" value="Unassembled WGS sequence"/>
</dbReference>
<dbReference type="InterPro" id="IPR015422">
    <property type="entry name" value="PyrdxlP-dep_Trfase_small"/>
</dbReference>
<organism evidence="6 7">
    <name type="scientific">Oceanidesulfovibrio indonesiensis</name>
    <dbReference type="NCBI Taxonomy" id="54767"/>
    <lineage>
        <taxon>Bacteria</taxon>
        <taxon>Pseudomonadati</taxon>
        <taxon>Thermodesulfobacteriota</taxon>
        <taxon>Desulfovibrionia</taxon>
        <taxon>Desulfovibrionales</taxon>
        <taxon>Desulfovibrionaceae</taxon>
        <taxon>Oceanidesulfovibrio</taxon>
    </lineage>
</organism>
<evidence type="ECO:0000256" key="3">
    <source>
        <dbReference type="ARBA" id="ARBA00022679"/>
    </source>
</evidence>
<evidence type="ECO:0000313" key="6">
    <source>
        <dbReference type="EMBL" id="TVM16245.1"/>
    </source>
</evidence>
<dbReference type="Pfam" id="PF00155">
    <property type="entry name" value="Aminotran_1_2"/>
    <property type="match status" value="1"/>
</dbReference>
<dbReference type="SUPFAM" id="SSF53383">
    <property type="entry name" value="PLP-dependent transferases"/>
    <property type="match status" value="1"/>
</dbReference>
<dbReference type="InterPro" id="IPR015421">
    <property type="entry name" value="PyrdxlP-dep_Trfase_major"/>
</dbReference>
<reference evidence="6 7" key="1">
    <citation type="submission" date="2018-06" db="EMBL/GenBank/DDBJ databases">
        <title>Complete genome of Desulfovibrio indonesiensis P37SLT.</title>
        <authorList>
            <person name="Crispim J.S."/>
            <person name="Vidigal P.M.P."/>
            <person name="Silva L.C.F."/>
            <person name="Laguardia C.N."/>
            <person name="Araujo L.C."/>
            <person name="Dias R.S."/>
            <person name="Sousa M.P."/>
            <person name="Paula S.O."/>
            <person name="Silva C."/>
        </authorList>
    </citation>
    <scope>NUCLEOTIDE SEQUENCE [LARGE SCALE GENOMIC DNA]</scope>
    <source>
        <strain evidence="6 7">P37SLT</strain>
    </source>
</reference>
<dbReference type="PANTHER" id="PTHR42832">
    <property type="entry name" value="AMINO ACID AMINOTRANSFERASE"/>
    <property type="match status" value="1"/>
</dbReference>
<dbReference type="InterPro" id="IPR015424">
    <property type="entry name" value="PyrdxlP-dep_Trfase"/>
</dbReference>
<protein>
    <recommendedName>
        <fullName evidence="4">Aminotransferase</fullName>
        <ecNumber evidence="4">2.6.1.-</ecNumber>
    </recommendedName>
</protein>
<dbReference type="CDD" id="cd00609">
    <property type="entry name" value="AAT_like"/>
    <property type="match status" value="1"/>
</dbReference>
<dbReference type="PROSITE" id="PS00105">
    <property type="entry name" value="AA_TRANSFER_CLASS_1"/>
    <property type="match status" value="1"/>
</dbReference>
<dbReference type="AlphaFoldDB" id="A0A7M3MCQ3"/>
<keyword evidence="7" id="KW-1185">Reference proteome</keyword>
<dbReference type="PANTHER" id="PTHR42832:SF1">
    <property type="entry name" value="GLUTAMATE-PYRUVATE AMINOTRANSFERASE ALAC"/>
    <property type="match status" value="1"/>
</dbReference>
<accession>A0A7M3MCQ3</accession>
<sequence>MEPSTFPRIDRLPPYVFAIVNDLKMQLRRQNIDIVDLGMGNPDLPTPQHIVDKLCEAAQNPKNHRYSASRGIPNLRRAISDWYQRRFEVYIDPDKEAVVTMGAKEGLSHLAMAMLSPGDVVFATDPAYPIHPFASIIAGADVRRIPIGKGRDFFEDLMLATKQTWPKPKLLVICYPHNPTTECVEVDFFQRIVDWAKEHNVWVIHDLAYADLTYDGYQPPSFLQADGAKDVGVEFFSLTKSYSMAGWRVGFCSGNREMVHALTRIKSYLDYGIFQPIQIAAIVALNGPQDCVREIAAVHQERRDVLIEGLHRIGWDVPPPKATMFVWAEIPDEFKPMGSVEFSKLLLREGHVAVSPGLGFGNYGDDHVRFALIENPHRIKQAVRGIKKVLSGGPCETG</sequence>
<dbReference type="InterPro" id="IPR004839">
    <property type="entry name" value="Aminotransferase_I/II_large"/>
</dbReference>
<gene>
    <name evidence="6" type="ORF">DPQ33_13065</name>
</gene>
<comment type="similarity">
    <text evidence="4">Belongs to the class-I pyridoxal-phosphate-dependent aminotransferase family.</text>
</comment>
<dbReference type="EMBL" id="QMIE01000012">
    <property type="protein sequence ID" value="TVM16245.1"/>
    <property type="molecule type" value="Genomic_DNA"/>
</dbReference>
<dbReference type="GO" id="GO:0030170">
    <property type="term" value="F:pyridoxal phosphate binding"/>
    <property type="evidence" value="ECO:0007669"/>
    <property type="project" value="InterPro"/>
</dbReference>
<name>A0A7M3MCQ3_9BACT</name>
<feature type="domain" description="Aminotransferase class I/classII large" evidence="5">
    <location>
        <begin position="33"/>
        <end position="378"/>
    </location>
</feature>
<dbReference type="Gene3D" id="3.90.1150.10">
    <property type="entry name" value="Aspartate Aminotransferase, domain 1"/>
    <property type="match status" value="1"/>
</dbReference>
<evidence type="ECO:0000259" key="5">
    <source>
        <dbReference type="Pfam" id="PF00155"/>
    </source>
</evidence>
<evidence type="ECO:0000256" key="4">
    <source>
        <dbReference type="RuleBase" id="RU000481"/>
    </source>
</evidence>